<dbReference type="Proteomes" id="UP000070578">
    <property type="component" value="Unassembled WGS sequence"/>
</dbReference>
<evidence type="ECO:0000313" key="2">
    <source>
        <dbReference type="Proteomes" id="UP000070578"/>
    </source>
</evidence>
<gene>
    <name evidence="1" type="ORF">AWT59_2605</name>
</gene>
<reference evidence="1 2" key="2">
    <citation type="submission" date="2016-03" db="EMBL/GenBank/DDBJ databases">
        <title>New uncultured bacterium of the family Gallionellaceae from acid mine drainage: description and reconstruction of genome based on metagenomic analysis of microbial community.</title>
        <authorList>
            <person name="Kadnikov V."/>
            <person name="Ivasenko D."/>
            <person name="Beletsky A."/>
            <person name="Mardanov A."/>
            <person name="Danilova E."/>
            <person name="Pimenov N."/>
            <person name="Karnachuk O."/>
            <person name="Ravin N."/>
        </authorList>
    </citation>
    <scope>NUCLEOTIDE SEQUENCE [LARGE SCALE GENOMIC DNA]</scope>
    <source>
        <strain evidence="1">ShG14-8</strain>
    </source>
</reference>
<sequence>MNTIASIDTRKADVLPFSRLPLKKLNGDTVVVSKKHNHLLAALPAEILSRLYPNLELVSMQIGEVICESSSQLHHVYFQTTAILSLHYLSRSRQGCD</sequence>
<accession>A0A139BQK0</accession>
<comment type="caution">
    <text evidence="1">The sequence shown here is derived from an EMBL/GenBank/DDBJ whole genome shotgun (WGS) entry which is preliminary data.</text>
</comment>
<dbReference type="EMBL" id="LSLI01000086">
    <property type="protein sequence ID" value="KXS31274.1"/>
    <property type="molecule type" value="Genomic_DNA"/>
</dbReference>
<evidence type="ECO:0000313" key="1">
    <source>
        <dbReference type="EMBL" id="KXS31274.1"/>
    </source>
</evidence>
<protein>
    <submittedName>
        <fullName evidence="1">Transcriptional regulator, Crp/Fnr family</fullName>
    </submittedName>
</protein>
<dbReference type="AlphaFoldDB" id="A0A139BQK0"/>
<organism evidence="1 2">
    <name type="scientific">Candidatus Gallionella acididurans</name>
    <dbReference type="NCBI Taxonomy" id="1796491"/>
    <lineage>
        <taxon>Bacteria</taxon>
        <taxon>Pseudomonadati</taxon>
        <taxon>Pseudomonadota</taxon>
        <taxon>Betaproteobacteria</taxon>
        <taxon>Nitrosomonadales</taxon>
        <taxon>Gallionellaceae</taxon>
        <taxon>Gallionella</taxon>
    </lineage>
</organism>
<name>A0A139BQK0_9PROT</name>
<reference evidence="1 2" key="1">
    <citation type="submission" date="2016-02" db="EMBL/GenBank/DDBJ databases">
        <authorList>
            <person name="Wen L."/>
            <person name="He K."/>
            <person name="Yang H."/>
        </authorList>
    </citation>
    <scope>NUCLEOTIDE SEQUENCE [LARGE SCALE GENOMIC DNA]</scope>
    <source>
        <strain evidence="1">ShG14-8</strain>
    </source>
</reference>
<proteinExistence type="predicted"/>